<feature type="transmembrane region" description="Helical" evidence="1">
    <location>
        <begin position="28"/>
        <end position="49"/>
    </location>
</feature>
<feature type="transmembrane region" description="Helical" evidence="1">
    <location>
        <begin position="61"/>
        <end position="77"/>
    </location>
</feature>
<gene>
    <name evidence="2" type="ORF">immuto26A_123</name>
</gene>
<evidence type="ECO:0000256" key="1">
    <source>
        <dbReference type="SAM" id="Phobius"/>
    </source>
</evidence>
<evidence type="ECO:0000313" key="3">
    <source>
        <dbReference type="Proteomes" id="UP000595566"/>
    </source>
</evidence>
<name>A0A7T8IWY6_9CAUD</name>
<organism evidence="2 3">
    <name type="scientific">Flavobacterium phage vB_FspM_immuto_2-6A</name>
    <dbReference type="NCBI Taxonomy" id="2801477"/>
    <lineage>
        <taxon>Viruses</taxon>
        <taxon>Duplodnaviria</taxon>
        <taxon>Heunggongvirae</taxon>
        <taxon>Uroviricota</taxon>
        <taxon>Caudoviricetes</taxon>
        <taxon>Immutovirus</taxon>
        <taxon>Immutovirus immuto</taxon>
    </lineage>
</organism>
<accession>A0A7T8IWY6</accession>
<keyword evidence="1" id="KW-0472">Membrane</keyword>
<reference evidence="2 3" key="1">
    <citation type="submission" date="2020-12" db="EMBL/GenBank/DDBJ databases">
        <title>Dynamics of Baltic Sea phages driven by environmental changes.</title>
        <authorList>
            <person name="Hoetzinger M."/>
            <person name="Nilsson E."/>
            <person name="Holmfeldt K."/>
        </authorList>
    </citation>
    <scope>NUCLEOTIDE SEQUENCE [LARGE SCALE GENOMIC DNA]</scope>
</reference>
<keyword evidence="1" id="KW-1133">Transmembrane helix</keyword>
<keyword evidence="3" id="KW-1185">Reference proteome</keyword>
<protein>
    <submittedName>
        <fullName evidence="2">Uncharacterized protein</fullName>
    </submittedName>
</protein>
<proteinExistence type="predicted"/>
<dbReference type="EMBL" id="MW353175">
    <property type="protein sequence ID" value="QQO91802.1"/>
    <property type="molecule type" value="Genomic_DNA"/>
</dbReference>
<sequence length="81" mass="9437">MPIWIILLIFRYIKTVKVMATNKDKGGFISGVGHLISILLLLGLVYWFINWLFTSSIGEKIIFLVILFIFFLFYSWGTTLM</sequence>
<dbReference type="Proteomes" id="UP000595566">
    <property type="component" value="Segment"/>
</dbReference>
<keyword evidence="1" id="KW-0812">Transmembrane</keyword>
<evidence type="ECO:0000313" key="2">
    <source>
        <dbReference type="EMBL" id="QQO91802.1"/>
    </source>
</evidence>